<protein>
    <submittedName>
        <fullName evidence="4">PrpF protein-domain-containing protein</fullName>
    </submittedName>
</protein>
<organism evidence="4 5">
    <name type="scientific">Fusarium solani</name>
    <name type="common">Filamentous fungus</name>
    <dbReference type="NCBI Taxonomy" id="169388"/>
    <lineage>
        <taxon>Eukaryota</taxon>
        <taxon>Fungi</taxon>
        <taxon>Dikarya</taxon>
        <taxon>Ascomycota</taxon>
        <taxon>Pezizomycotina</taxon>
        <taxon>Sordariomycetes</taxon>
        <taxon>Hypocreomycetidae</taxon>
        <taxon>Hypocreales</taxon>
        <taxon>Nectriaceae</taxon>
        <taxon>Fusarium</taxon>
        <taxon>Fusarium solani species complex</taxon>
    </lineage>
</organism>
<dbReference type="Proteomes" id="UP000736672">
    <property type="component" value="Unassembled WGS sequence"/>
</dbReference>
<comment type="caution">
    <text evidence="4">The sequence shown here is derived from an EMBL/GenBank/DDBJ whole genome shotgun (WGS) entry which is preliminary data.</text>
</comment>
<keyword evidence="2" id="KW-0413">Isomerase</keyword>
<sequence length="416" mass="44382">MAPRLDHEQGPSLVRHSLPCVLMRAGTSKGLFLHRSDLPKNQTEWPSHLISALGSRNNDPRQVDGVGGGTSTTSKVAVVSPSTRPDTDVDFTFVQVAVGKESVDFSGTCGNMSSGVGPFSVQEGLVKPQPGQTEVHVRIFNTNTERIVVETLELDETGQYNEDGNYTIPGVKSPGSEVKCSFVDPAGSMTGSLFPSGQRQQTLSISSCPAIAHLEPFSVRVTLIDAANPFVLVDSSSISTILNTLPSPEARHHLVESIRLHGAVAMSLAPSLKAAAQTRGTPKIALLRSPACRTDKDTKNADIRVLSYSMGLPHPSLQLTGAVCLGAAVSIKGTIAADLAARESSDEPLPPTPECTPPPDIMGVQEMDDYTRHVLIEHSKGTVAVEVVRRGDEEVASCAVSRTARRLFEGRVIYYV</sequence>
<dbReference type="Pfam" id="PF04303">
    <property type="entry name" value="PrpF"/>
    <property type="match status" value="1"/>
</dbReference>
<dbReference type="SUPFAM" id="SSF54506">
    <property type="entry name" value="Diaminopimelate epimerase-like"/>
    <property type="match status" value="2"/>
</dbReference>
<feature type="region of interest" description="Disordered" evidence="3">
    <location>
        <begin position="53"/>
        <end position="76"/>
    </location>
</feature>
<evidence type="ECO:0000313" key="5">
    <source>
        <dbReference type="Proteomes" id="UP000736672"/>
    </source>
</evidence>
<dbReference type="GO" id="GO:0016853">
    <property type="term" value="F:isomerase activity"/>
    <property type="evidence" value="ECO:0007669"/>
    <property type="project" value="UniProtKB-KW"/>
</dbReference>
<gene>
    <name evidence="4" type="ORF">B0J15DRAFT_454671</name>
</gene>
<reference evidence="4" key="1">
    <citation type="journal article" date="2021" name="Nat. Commun.">
        <title>Genetic determinants of endophytism in the Arabidopsis root mycobiome.</title>
        <authorList>
            <person name="Mesny F."/>
            <person name="Miyauchi S."/>
            <person name="Thiergart T."/>
            <person name="Pickel B."/>
            <person name="Atanasova L."/>
            <person name="Karlsson M."/>
            <person name="Huettel B."/>
            <person name="Barry K.W."/>
            <person name="Haridas S."/>
            <person name="Chen C."/>
            <person name="Bauer D."/>
            <person name="Andreopoulos W."/>
            <person name="Pangilinan J."/>
            <person name="LaButti K."/>
            <person name="Riley R."/>
            <person name="Lipzen A."/>
            <person name="Clum A."/>
            <person name="Drula E."/>
            <person name="Henrissat B."/>
            <person name="Kohler A."/>
            <person name="Grigoriev I.V."/>
            <person name="Martin F.M."/>
            <person name="Hacquard S."/>
        </authorList>
    </citation>
    <scope>NUCLEOTIDE SEQUENCE</scope>
    <source>
        <strain evidence="4">FSSC 5 MPI-SDFR-AT-0091</strain>
    </source>
</reference>
<evidence type="ECO:0000313" key="4">
    <source>
        <dbReference type="EMBL" id="KAH7234229.1"/>
    </source>
</evidence>
<evidence type="ECO:0000256" key="3">
    <source>
        <dbReference type="SAM" id="MobiDB-lite"/>
    </source>
</evidence>
<dbReference type="Gene3D" id="3.10.310.10">
    <property type="entry name" value="Diaminopimelate Epimerase, Chain A, domain 1"/>
    <property type="match status" value="2"/>
</dbReference>
<dbReference type="PANTHER" id="PTHR43709">
    <property type="entry name" value="ACONITATE ISOMERASE-RELATED"/>
    <property type="match status" value="1"/>
</dbReference>
<dbReference type="OrthoDB" id="10267539at2759"/>
<keyword evidence="5" id="KW-1185">Reference proteome</keyword>
<dbReference type="EMBL" id="JAGTJS010000026">
    <property type="protein sequence ID" value="KAH7234229.1"/>
    <property type="molecule type" value="Genomic_DNA"/>
</dbReference>
<proteinExistence type="inferred from homology"/>
<comment type="similarity">
    <text evidence="1">Belongs to the PrpF family.</text>
</comment>
<evidence type="ECO:0000256" key="1">
    <source>
        <dbReference type="ARBA" id="ARBA00007673"/>
    </source>
</evidence>
<dbReference type="PANTHER" id="PTHR43709:SF2">
    <property type="entry name" value="DUF453 DOMAIN PROTEIN (AFU_ORTHOLOGUE AFUA_6G00360)"/>
    <property type="match status" value="1"/>
</dbReference>
<evidence type="ECO:0000256" key="2">
    <source>
        <dbReference type="ARBA" id="ARBA00023235"/>
    </source>
</evidence>
<dbReference type="AlphaFoldDB" id="A0A9P9G731"/>
<name>A0A9P9G731_FUSSL</name>
<accession>A0A9P9G731</accession>
<dbReference type="InterPro" id="IPR007400">
    <property type="entry name" value="PrpF-like"/>
</dbReference>